<keyword evidence="1" id="KW-0812">Transmembrane</keyword>
<keyword evidence="1" id="KW-0472">Membrane</keyword>
<name>A0A2S2PDE4_SCHGA</name>
<dbReference type="EMBL" id="GGMR01014793">
    <property type="protein sequence ID" value="MBY27412.1"/>
    <property type="molecule type" value="Transcribed_RNA"/>
</dbReference>
<organism evidence="2">
    <name type="scientific">Schizaphis graminum</name>
    <name type="common">Green bug aphid</name>
    <dbReference type="NCBI Taxonomy" id="13262"/>
    <lineage>
        <taxon>Eukaryota</taxon>
        <taxon>Metazoa</taxon>
        <taxon>Ecdysozoa</taxon>
        <taxon>Arthropoda</taxon>
        <taxon>Hexapoda</taxon>
        <taxon>Insecta</taxon>
        <taxon>Pterygota</taxon>
        <taxon>Neoptera</taxon>
        <taxon>Paraneoptera</taxon>
        <taxon>Hemiptera</taxon>
        <taxon>Sternorrhyncha</taxon>
        <taxon>Aphidomorpha</taxon>
        <taxon>Aphidoidea</taxon>
        <taxon>Aphididae</taxon>
        <taxon>Aphidini</taxon>
        <taxon>Schizaphis</taxon>
    </lineage>
</organism>
<sequence>MQNMARAYIIILCGKRALRDNIILYGRRGYAVLWSRGRGSRARATQKIYDQYRLDLCIYTRLTPHRDIYTRVCTGKTRNLCSSTTTTTIRPRRAHTIFVCAHTRERFYHYYYYYYYCFFAVSVCLCAVFSNKKMNYFFYAPPRPRPFLELRTRSDEYPAGLSQHVIRASVLYHII</sequence>
<protein>
    <submittedName>
        <fullName evidence="2">Uncharacterized protein</fullName>
    </submittedName>
</protein>
<evidence type="ECO:0000256" key="1">
    <source>
        <dbReference type="SAM" id="Phobius"/>
    </source>
</evidence>
<reference evidence="2" key="1">
    <citation type="submission" date="2018-04" db="EMBL/GenBank/DDBJ databases">
        <title>Transcriptome of Schizaphis graminum biotype I.</title>
        <authorList>
            <person name="Scully E.D."/>
            <person name="Geib S.M."/>
            <person name="Palmer N.A."/>
            <person name="Koch K."/>
            <person name="Bradshaw J."/>
            <person name="Heng-Moss T."/>
            <person name="Sarath G."/>
        </authorList>
    </citation>
    <scope>NUCLEOTIDE SEQUENCE</scope>
</reference>
<keyword evidence="1" id="KW-1133">Transmembrane helix</keyword>
<proteinExistence type="predicted"/>
<evidence type="ECO:0000313" key="2">
    <source>
        <dbReference type="EMBL" id="MBY27412.1"/>
    </source>
</evidence>
<accession>A0A2S2PDE4</accession>
<feature type="transmembrane region" description="Helical" evidence="1">
    <location>
        <begin position="112"/>
        <end position="130"/>
    </location>
</feature>
<dbReference type="AlphaFoldDB" id="A0A2S2PDE4"/>
<gene>
    <name evidence="2" type="ORF">g.25345</name>
</gene>